<dbReference type="InterPro" id="IPR019734">
    <property type="entry name" value="TPR_rpt"/>
</dbReference>
<feature type="repeat" description="TPR" evidence="3">
    <location>
        <begin position="716"/>
        <end position="749"/>
    </location>
</feature>
<dbReference type="InterPro" id="IPR002088">
    <property type="entry name" value="Prenyl_trans_a"/>
</dbReference>
<dbReference type="Pfam" id="PF13432">
    <property type="entry name" value="TPR_16"/>
    <property type="match status" value="3"/>
</dbReference>
<dbReference type="Gene3D" id="1.25.40.10">
    <property type="entry name" value="Tetratricopeptide repeat domain"/>
    <property type="match status" value="4"/>
</dbReference>
<name>A0A928VRK2_9CYAN</name>
<dbReference type="RefSeq" id="WP_264326082.1">
    <property type="nucleotide sequence ID" value="NZ_JADEXQ010000057.1"/>
</dbReference>
<proteinExistence type="predicted"/>
<keyword evidence="2 3" id="KW-0802">TPR repeat</keyword>
<feature type="region of interest" description="Disordered" evidence="5">
    <location>
        <begin position="788"/>
        <end position="811"/>
    </location>
</feature>
<dbReference type="InterPro" id="IPR050498">
    <property type="entry name" value="Ycf3"/>
</dbReference>
<evidence type="ECO:0000313" key="7">
    <source>
        <dbReference type="EMBL" id="MBE9031252.1"/>
    </source>
</evidence>
<dbReference type="Pfam" id="PF13414">
    <property type="entry name" value="TPR_11"/>
    <property type="match status" value="1"/>
</dbReference>
<dbReference type="GO" id="GO:0008318">
    <property type="term" value="F:protein prenyltransferase activity"/>
    <property type="evidence" value="ECO:0007669"/>
    <property type="project" value="InterPro"/>
</dbReference>
<gene>
    <name evidence="7" type="ORF">IQ266_16075</name>
</gene>
<dbReference type="Proteomes" id="UP000625316">
    <property type="component" value="Unassembled WGS sequence"/>
</dbReference>
<sequence>MANPLLGGRYQIIRQLGGGGFGQTFLAEDQHLPGRPFCVVKHLQPKASQPEALAASQRLFEAEATVLHELGHHSQIPRLTAHFQENNEFYLVQEFVQGTVLSLELKQRRVISEIEVFDFLLEVLTVLEFVHQHQVIHRDIKPANLIRRQVDGKIVMIDFGAVKQLVTPDWLPATPSLTVAVGSSGYSPPEQLAGKACFASDLYAVGMIAIQALTGIVPKQLGIDADSHEVKWRDRAHVTKALAEIIDRMIRYDFRQRYQSTSAVLTDLRTLNREVIQATQSDDTSFTWVERGDALFQQSSHRQALAAYDAAIQSNPLSATAWLKRGITLDTLQQYTAALTCYDRAVQLDADNATAWSKRGLVLENLGRMEEALASYRKVIELDGQNYWAWYDQGKVLEAIGQLEIALNAYQRALQIKPNFQLAIESRKRLLNDLQRLDDLIKLGHYDAALVVSDTLLKQNPDDGHAWMGQGIALARQQRFEAALTALDLAVELQPSQIAAWLERGRVLAALNHYVEAVSCYEAIIQQQGNYAPAWLARAQALEKLDQHEAAMLSYNQVMELEHSNQAASQGRERMLRKLQTHADGSRSDIEDDVTVLSWQDEPTALIADPKNPLSPANTSPAATEPTPPIDKINLAELNGITKRNSSGSQRQLSERILGKLQKHRQTVAAYNKAIQLNPNDPEVLQWRGNLLVALGRYEEAIGAYDRAIQALPENATLWCCLAGTLLKLKRHKESLECFDRAIKLKPENHTPWYWRGRVLVDLKQLPAAIEALERSLSLKPDFQPAKHDLQQLRQHQQKQATKPVAETTPNWLEEGADVPPVMIS</sequence>
<dbReference type="SMART" id="SM00220">
    <property type="entry name" value="S_TKc"/>
    <property type="match status" value="1"/>
</dbReference>
<dbReference type="AlphaFoldDB" id="A0A928VRK2"/>
<feature type="repeat" description="TPR" evidence="3">
    <location>
        <begin position="285"/>
        <end position="318"/>
    </location>
</feature>
<dbReference type="InterPro" id="IPR011009">
    <property type="entry name" value="Kinase-like_dom_sf"/>
</dbReference>
<feature type="region of interest" description="Disordered" evidence="5">
    <location>
        <begin position="607"/>
        <end position="630"/>
    </location>
</feature>
<keyword evidence="4" id="KW-0067">ATP-binding</keyword>
<feature type="repeat" description="TPR" evidence="3">
    <location>
        <begin position="682"/>
        <end position="715"/>
    </location>
</feature>
<evidence type="ECO:0000256" key="5">
    <source>
        <dbReference type="SAM" id="MobiDB-lite"/>
    </source>
</evidence>
<feature type="repeat" description="TPR" evidence="3">
    <location>
        <begin position="750"/>
        <end position="783"/>
    </location>
</feature>
<evidence type="ECO:0000259" key="6">
    <source>
        <dbReference type="PROSITE" id="PS50011"/>
    </source>
</evidence>
<dbReference type="Pfam" id="PF01239">
    <property type="entry name" value="PPTA"/>
    <property type="match status" value="1"/>
</dbReference>
<accession>A0A928VRK2</accession>
<reference evidence="7" key="1">
    <citation type="submission" date="2020-10" db="EMBL/GenBank/DDBJ databases">
        <authorList>
            <person name="Castelo-Branco R."/>
            <person name="Eusebio N."/>
            <person name="Adriana R."/>
            <person name="Vieira A."/>
            <person name="Brugerolle De Fraissinette N."/>
            <person name="Rezende De Castro R."/>
            <person name="Schneider M.P."/>
            <person name="Vasconcelos V."/>
            <person name="Leao P.N."/>
        </authorList>
    </citation>
    <scope>NUCLEOTIDE SEQUENCE</scope>
    <source>
        <strain evidence="7">LEGE 11480</strain>
    </source>
</reference>
<feature type="binding site" evidence="4">
    <location>
        <position position="41"/>
    </location>
    <ligand>
        <name>ATP</name>
        <dbReference type="ChEBI" id="CHEBI:30616"/>
    </ligand>
</feature>
<evidence type="ECO:0000256" key="4">
    <source>
        <dbReference type="PROSITE-ProRule" id="PRU10141"/>
    </source>
</evidence>
<dbReference type="SUPFAM" id="SSF56112">
    <property type="entry name" value="Protein kinase-like (PK-like)"/>
    <property type="match status" value="1"/>
</dbReference>
<dbReference type="PANTHER" id="PTHR44858">
    <property type="entry name" value="TETRATRICOPEPTIDE REPEAT PROTEIN 6"/>
    <property type="match status" value="1"/>
</dbReference>
<evidence type="ECO:0000256" key="3">
    <source>
        <dbReference type="PROSITE-ProRule" id="PRU00339"/>
    </source>
</evidence>
<dbReference type="SUPFAM" id="SSF48452">
    <property type="entry name" value="TPR-like"/>
    <property type="match status" value="2"/>
</dbReference>
<keyword evidence="8" id="KW-1185">Reference proteome</keyword>
<dbReference type="InterPro" id="IPR000719">
    <property type="entry name" value="Prot_kinase_dom"/>
</dbReference>
<feature type="repeat" description="TPR" evidence="3">
    <location>
        <begin position="464"/>
        <end position="497"/>
    </location>
</feature>
<dbReference type="CDD" id="cd14014">
    <property type="entry name" value="STKc_PknB_like"/>
    <property type="match status" value="1"/>
</dbReference>
<organism evidence="7 8">
    <name type="scientific">Romeriopsis navalis LEGE 11480</name>
    <dbReference type="NCBI Taxonomy" id="2777977"/>
    <lineage>
        <taxon>Bacteria</taxon>
        <taxon>Bacillati</taxon>
        <taxon>Cyanobacteriota</taxon>
        <taxon>Cyanophyceae</taxon>
        <taxon>Leptolyngbyales</taxon>
        <taxon>Leptolyngbyaceae</taxon>
        <taxon>Romeriopsis</taxon>
        <taxon>Romeriopsis navalis</taxon>
    </lineage>
</organism>
<dbReference type="Pfam" id="PF13181">
    <property type="entry name" value="TPR_8"/>
    <property type="match status" value="1"/>
</dbReference>
<evidence type="ECO:0000313" key="8">
    <source>
        <dbReference type="Proteomes" id="UP000625316"/>
    </source>
</evidence>
<evidence type="ECO:0000256" key="1">
    <source>
        <dbReference type="ARBA" id="ARBA00022737"/>
    </source>
</evidence>
<keyword evidence="4" id="KW-0547">Nucleotide-binding</keyword>
<dbReference type="PROSITE" id="PS50005">
    <property type="entry name" value="TPR"/>
    <property type="match status" value="9"/>
</dbReference>
<keyword evidence="1" id="KW-0677">Repeat</keyword>
<evidence type="ECO:0000256" key="2">
    <source>
        <dbReference type="ARBA" id="ARBA00022803"/>
    </source>
</evidence>
<protein>
    <submittedName>
        <fullName evidence="7">Tetratricopeptide repeat protein</fullName>
    </submittedName>
</protein>
<dbReference type="PANTHER" id="PTHR44858:SF1">
    <property type="entry name" value="UDP-N-ACETYLGLUCOSAMINE--PEPTIDE N-ACETYLGLUCOSAMINYLTRANSFERASE SPINDLY-RELATED"/>
    <property type="match status" value="1"/>
</dbReference>
<dbReference type="InterPro" id="IPR011990">
    <property type="entry name" value="TPR-like_helical_dom_sf"/>
</dbReference>
<dbReference type="GO" id="GO:0004672">
    <property type="term" value="F:protein kinase activity"/>
    <property type="evidence" value="ECO:0007669"/>
    <property type="project" value="InterPro"/>
</dbReference>
<feature type="domain" description="Protein kinase" evidence="6">
    <location>
        <begin position="10"/>
        <end position="271"/>
    </location>
</feature>
<dbReference type="Gene3D" id="1.10.510.10">
    <property type="entry name" value="Transferase(Phosphotransferase) domain 1"/>
    <property type="match status" value="1"/>
</dbReference>
<feature type="repeat" description="TPR" evidence="3">
    <location>
        <begin position="387"/>
        <end position="420"/>
    </location>
</feature>
<dbReference type="Gene3D" id="3.30.200.20">
    <property type="entry name" value="Phosphorylase Kinase, domain 1"/>
    <property type="match status" value="1"/>
</dbReference>
<dbReference type="SMART" id="SM00028">
    <property type="entry name" value="TPR"/>
    <property type="match status" value="11"/>
</dbReference>
<dbReference type="EMBL" id="JADEXQ010000057">
    <property type="protein sequence ID" value="MBE9031252.1"/>
    <property type="molecule type" value="Genomic_DNA"/>
</dbReference>
<feature type="repeat" description="TPR" evidence="3">
    <location>
        <begin position="353"/>
        <end position="386"/>
    </location>
</feature>
<comment type="caution">
    <text evidence="7">The sequence shown here is derived from an EMBL/GenBank/DDBJ whole genome shotgun (WGS) entry which is preliminary data.</text>
</comment>
<dbReference type="InterPro" id="IPR017441">
    <property type="entry name" value="Protein_kinase_ATP_BS"/>
</dbReference>
<dbReference type="PROSITE" id="PS00107">
    <property type="entry name" value="PROTEIN_KINASE_ATP"/>
    <property type="match status" value="1"/>
</dbReference>
<feature type="repeat" description="TPR" evidence="3">
    <location>
        <begin position="319"/>
        <end position="352"/>
    </location>
</feature>
<dbReference type="PROSITE" id="PS50011">
    <property type="entry name" value="PROTEIN_KINASE_DOM"/>
    <property type="match status" value="1"/>
</dbReference>
<dbReference type="Pfam" id="PF00069">
    <property type="entry name" value="Pkinase"/>
    <property type="match status" value="1"/>
</dbReference>
<feature type="repeat" description="TPR" evidence="3">
    <location>
        <begin position="532"/>
        <end position="565"/>
    </location>
</feature>
<dbReference type="GO" id="GO:0005524">
    <property type="term" value="F:ATP binding"/>
    <property type="evidence" value="ECO:0007669"/>
    <property type="project" value="UniProtKB-UniRule"/>
</dbReference>